<dbReference type="Pfam" id="PF13360">
    <property type="entry name" value="PQQ_2"/>
    <property type="match status" value="1"/>
</dbReference>
<organism evidence="2 3">
    <name type="scientific">Dichotomicrobium thermohalophilum</name>
    <dbReference type="NCBI Taxonomy" id="933063"/>
    <lineage>
        <taxon>Bacteria</taxon>
        <taxon>Pseudomonadati</taxon>
        <taxon>Pseudomonadota</taxon>
        <taxon>Alphaproteobacteria</taxon>
        <taxon>Hyphomicrobiales</taxon>
        <taxon>Hyphomicrobiaceae</taxon>
        <taxon>Dichotomicrobium</taxon>
    </lineage>
</organism>
<dbReference type="InterPro" id="IPR018391">
    <property type="entry name" value="PQQ_b-propeller_rpt"/>
</dbReference>
<sequence length="461" mass="47940">MAEVTGRSGANEKEANGRRWPAAGRALRIATVAFVLPVAGCTSVSGVADSVTSIFEEEEERLPGERISVVSPGSTSSIANVETARPVSVSDPQTNAAWSQPGGIASNAPGHLAFGGGLSPRWQVDIGAGSSSDGQLIAKPVVVGNRVFTIDTEGTVRAFSRSSGSELWERPLVPENEDEEAGFGGGLALADGKLFAATGFGTVVALDPSSGKPLWSKRFELPFRMSPTAVDGRIFVVNAESQLFCLSTKDGSELWTARGLPEAATILSNASPAVSGDTVVVPYPSGELLAFDIEKGQPKWAESLTRTRPGLAAQEVGDTARPAIAGGTVYAVSGAGRLIATDIESGSRRWSLDVSGSQTPWVAGDAVFVVDRSGKLVAVERDSGEIAWVSDLPPARHWNGPVLAGGKLWLISSKGLMLGVNARTGEVATKRDLDTGVYIAPVVADGQMYVLTDGADLIALN</sequence>
<dbReference type="Proteomes" id="UP000266273">
    <property type="component" value="Unassembled WGS sequence"/>
</dbReference>
<dbReference type="InterPro" id="IPR002372">
    <property type="entry name" value="PQQ_rpt_dom"/>
</dbReference>
<dbReference type="AlphaFoldDB" id="A0A397QEZ3"/>
<evidence type="ECO:0000259" key="1">
    <source>
        <dbReference type="Pfam" id="PF13360"/>
    </source>
</evidence>
<proteinExistence type="predicted"/>
<dbReference type="PANTHER" id="PTHR34512:SF30">
    <property type="entry name" value="OUTER MEMBRANE PROTEIN ASSEMBLY FACTOR BAMB"/>
    <property type="match status" value="1"/>
</dbReference>
<dbReference type="OrthoDB" id="5290752at2"/>
<evidence type="ECO:0000313" key="3">
    <source>
        <dbReference type="Proteomes" id="UP000266273"/>
    </source>
</evidence>
<dbReference type="EMBL" id="QXDF01000001">
    <property type="protein sequence ID" value="RIA56624.1"/>
    <property type="molecule type" value="Genomic_DNA"/>
</dbReference>
<dbReference type="PANTHER" id="PTHR34512">
    <property type="entry name" value="CELL SURFACE PROTEIN"/>
    <property type="match status" value="1"/>
</dbReference>
<dbReference type="InterPro" id="IPR015943">
    <property type="entry name" value="WD40/YVTN_repeat-like_dom_sf"/>
</dbReference>
<reference evidence="2 3" key="1">
    <citation type="submission" date="2018-08" db="EMBL/GenBank/DDBJ databases">
        <title>Genomic Encyclopedia of Archaeal and Bacterial Type Strains, Phase II (KMG-II): from individual species to whole genera.</title>
        <authorList>
            <person name="Goeker M."/>
        </authorList>
    </citation>
    <scope>NUCLEOTIDE SEQUENCE [LARGE SCALE GENOMIC DNA]</scope>
    <source>
        <strain evidence="2 3">DSM 5002</strain>
    </source>
</reference>
<protein>
    <submittedName>
        <fullName evidence="2">Outer membrane protein assembly factor BamB</fullName>
    </submittedName>
</protein>
<dbReference type="SUPFAM" id="SSF50998">
    <property type="entry name" value="Quinoprotein alcohol dehydrogenase-like"/>
    <property type="match status" value="1"/>
</dbReference>
<gene>
    <name evidence="2" type="ORF">BXY53_1730</name>
</gene>
<keyword evidence="3" id="KW-1185">Reference proteome</keyword>
<evidence type="ECO:0000313" key="2">
    <source>
        <dbReference type="EMBL" id="RIA56624.1"/>
    </source>
</evidence>
<name>A0A397QEZ3_9HYPH</name>
<accession>A0A397QEZ3</accession>
<dbReference type="RefSeq" id="WP_119061399.1">
    <property type="nucleotide sequence ID" value="NZ_QXDF01000001.1"/>
</dbReference>
<feature type="domain" description="Pyrrolo-quinoline quinone repeat" evidence="1">
    <location>
        <begin position="153"/>
        <end position="388"/>
    </location>
</feature>
<comment type="caution">
    <text evidence="2">The sequence shown here is derived from an EMBL/GenBank/DDBJ whole genome shotgun (WGS) entry which is preliminary data.</text>
</comment>
<dbReference type="Gene3D" id="2.130.10.10">
    <property type="entry name" value="YVTN repeat-like/Quinoprotein amine dehydrogenase"/>
    <property type="match status" value="1"/>
</dbReference>
<dbReference type="InterPro" id="IPR011047">
    <property type="entry name" value="Quinoprotein_ADH-like_sf"/>
</dbReference>
<dbReference type="SMART" id="SM00564">
    <property type="entry name" value="PQQ"/>
    <property type="match status" value="7"/>
</dbReference>